<evidence type="ECO:0000256" key="2">
    <source>
        <dbReference type="ARBA" id="ARBA00007871"/>
    </source>
</evidence>
<dbReference type="InterPro" id="IPR036421">
    <property type="entry name" value="Fe_dep_repressor_sf"/>
</dbReference>
<keyword evidence="4" id="KW-0408">Iron</keyword>
<dbReference type="GO" id="GO:0003677">
    <property type="term" value="F:DNA binding"/>
    <property type="evidence" value="ECO:0007669"/>
    <property type="project" value="UniProtKB-KW"/>
</dbReference>
<dbReference type="Pfam" id="PF01325">
    <property type="entry name" value="Fe_dep_repress"/>
    <property type="match status" value="1"/>
</dbReference>
<dbReference type="PANTHER" id="PTHR33238">
    <property type="entry name" value="IRON (METAL) DEPENDENT REPRESSOR, DTXR FAMILY"/>
    <property type="match status" value="1"/>
</dbReference>
<dbReference type="InterPro" id="IPR022689">
    <property type="entry name" value="Iron_dep_repressor"/>
</dbReference>
<dbReference type="GO" id="GO:0046983">
    <property type="term" value="F:protein dimerization activity"/>
    <property type="evidence" value="ECO:0007669"/>
    <property type="project" value="InterPro"/>
</dbReference>
<dbReference type="SMART" id="SM00529">
    <property type="entry name" value="HTH_DTXR"/>
    <property type="match status" value="1"/>
</dbReference>
<dbReference type="InterPro" id="IPR008988">
    <property type="entry name" value="Transcriptional_repressor_C"/>
</dbReference>
<comment type="subcellular location">
    <subcellularLocation>
        <location evidence="1">Cytoplasm</location>
    </subcellularLocation>
</comment>
<dbReference type="SUPFAM" id="SSF46785">
    <property type="entry name" value="Winged helix' DNA-binding domain"/>
    <property type="match status" value="1"/>
</dbReference>
<dbReference type="SUPFAM" id="SSF50037">
    <property type="entry name" value="C-terminal domain of transcriptional repressors"/>
    <property type="match status" value="1"/>
</dbReference>
<proteinExistence type="inferred from homology"/>
<dbReference type="InterPro" id="IPR036388">
    <property type="entry name" value="WH-like_DNA-bd_sf"/>
</dbReference>
<sequence>MAHSLLYMASMDALSESAEMMIKNINELASNGERVRTSDLSDKTELKPASVTEMIQRLGEIGLVDYEPYHGVHLTKQGQHVADVIEHRFNILQRFLTDVLGVEKEEAAEVACRMEHILTRDVENRLTNFLGATQDKSSDLFCDQVNIDTESDPDFLPLTNFREGKTGKVRIILEKSELTDTLEKAGLSPGSTIMVKKANGNSYDVETEHGSLSLDSELASKIIVQN</sequence>
<dbReference type="Gene3D" id="1.10.60.10">
    <property type="entry name" value="Iron dependent repressor, metal binding and dimerisation domain"/>
    <property type="match status" value="1"/>
</dbReference>
<evidence type="ECO:0000256" key="1">
    <source>
        <dbReference type="ARBA" id="ARBA00004496"/>
    </source>
</evidence>
<dbReference type="InterPro" id="IPR038157">
    <property type="entry name" value="FeoA_core_dom"/>
</dbReference>
<evidence type="ECO:0000256" key="7">
    <source>
        <dbReference type="ARBA" id="ARBA00023163"/>
    </source>
</evidence>
<evidence type="ECO:0000259" key="8">
    <source>
        <dbReference type="PROSITE" id="PS50944"/>
    </source>
</evidence>
<dbReference type="PROSITE" id="PS50944">
    <property type="entry name" value="HTH_DTXR"/>
    <property type="match status" value="1"/>
</dbReference>
<dbReference type="Pfam" id="PF02742">
    <property type="entry name" value="Fe_dep_repr_C"/>
    <property type="match status" value="1"/>
</dbReference>
<comment type="subunit">
    <text evidence="3">Homodimer.</text>
</comment>
<accession>A0A382EZ96</accession>
<evidence type="ECO:0000256" key="4">
    <source>
        <dbReference type="ARBA" id="ARBA00023004"/>
    </source>
</evidence>
<dbReference type="PANTHER" id="PTHR33238:SF7">
    <property type="entry name" value="IRON-DEPENDENT TRANSCRIPTIONAL REGULATOR"/>
    <property type="match status" value="1"/>
</dbReference>
<dbReference type="InterPro" id="IPR007167">
    <property type="entry name" value="Fe-transptr_FeoA-like"/>
</dbReference>
<dbReference type="SMART" id="SM00899">
    <property type="entry name" value="FeoA"/>
    <property type="match status" value="1"/>
</dbReference>
<dbReference type="GO" id="GO:0003700">
    <property type="term" value="F:DNA-binding transcription factor activity"/>
    <property type="evidence" value="ECO:0007669"/>
    <property type="project" value="InterPro"/>
</dbReference>
<evidence type="ECO:0000256" key="6">
    <source>
        <dbReference type="ARBA" id="ARBA00023125"/>
    </source>
</evidence>
<feature type="domain" description="HTH dtxR-type" evidence="8">
    <location>
        <begin position="14"/>
        <end position="75"/>
    </location>
</feature>
<dbReference type="EMBL" id="UINC01046809">
    <property type="protein sequence ID" value="SVB55283.1"/>
    <property type="molecule type" value="Genomic_DNA"/>
</dbReference>
<dbReference type="InterPro" id="IPR022687">
    <property type="entry name" value="HTH_DTXR"/>
</dbReference>
<dbReference type="SUPFAM" id="SSF47979">
    <property type="entry name" value="Iron-dependent repressor protein, dimerization domain"/>
    <property type="match status" value="1"/>
</dbReference>
<protein>
    <recommendedName>
        <fullName evidence="8">HTH dtxR-type domain-containing protein</fullName>
    </recommendedName>
</protein>
<dbReference type="InterPro" id="IPR036390">
    <property type="entry name" value="WH_DNA-bd_sf"/>
</dbReference>
<dbReference type="Gene3D" id="1.10.10.10">
    <property type="entry name" value="Winged helix-like DNA-binding domain superfamily/Winged helix DNA-binding domain"/>
    <property type="match status" value="1"/>
</dbReference>
<evidence type="ECO:0000256" key="3">
    <source>
        <dbReference type="ARBA" id="ARBA00011738"/>
    </source>
</evidence>
<dbReference type="GO" id="GO:0046914">
    <property type="term" value="F:transition metal ion binding"/>
    <property type="evidence" value="ECO:0007669"/>
    <property type="project" value="InterPro"/>
</dbReference>
<dbReference type="Pfam" id="PF04023">
    <property type="entry name" value="FeoA"/>
    <property type="match status" value="1"/>
</dbReference>
<reference evidence="9" key="1">
    <citation type="submission" date="2018-05" db="EMBL/GenBank/DDBJ databases">
        <authorList>
            <person name="Lanie J.A."/>
            <person name="Ng W.-L."/>
            <person name="Kazmierczak K.M."/>
            <person name="Andrzejewski T.M."/>
            <person name="Davidsen T.M."/>
            <person name="Wayne K.J."/>
            <person name="Tettelin H."/>
            <person name="Glass J.I."/>
            <person name="Rusch D."/>
            <person name="Podicherti R."/>
            <person name="Tsui H.-C.T."/>
            <person name="Winkler M.E."/>
        </authorList>
    </citation>
    <scope>NUCLEOTIDE SEQUENCE</scope>
</reference>
<dbReference type="InterPro" id="IPR001367">
    <property type="entry name" value="Fe_dep_repressor"/>
</dbReference>
<gene>
    <name evidence="9" type="ORF">METZ01_LOCUS208137</name>
</gene>
<keyword evidence="5" id="KW-0805">Transcription regulation</keyword>
<evidence type="ECO:0000313" key="9">
    <source>
        <dbReference type="EMBL" id="SVB55283.1"/>
    </source>
</evidence>
<dbReference type="GO" id="GO:0005737">
    <property type="term" value="C:cytoplasm"/>
    <property type="evidence" value="ECO:0007669"/>
    <property type="project" value="UniProtKB-SubCell"/>
</dbReference>
<organism evidence="9">
    <name type="scientific">marine metagenome</name>
    <dbReference type="NCBI Taxonomy" id="408172"/>
    <lineage>
        <taxon>unclassified sequences</taxon>
        <taxon>metagenomes</taxon>
        <taxon>ecological metagenomes</taxon>
    </lineage>
</organism>
<dbReference type="InterPro" id="IPR050536">
    <property type="entry name" value="DtxR_MntR_Metal-Reg"/>
</dbReference>
<comment type="similarity">
    <text evidence="2">Belongs to the DtxR/MntR family.</text>
</comment>
<dbReference type="AlphaFoldDB" id="A0A382EZ96"/>
<dbReference type="Gene3D" id="2.30.30.90">
    <property type="match status" value="1"/>
</dbReference>
<keyword evidence="6" id="KW-0238">DNA-binding</keyword>
<evidence type="ECO:0000256" key="5">
    <source>
        <dbReference type="ARBA" id="ARBA00023015"/>
    </source>
</evidence>
<name>A0A382EZ96_9ZZZZ</name>
<keyword evidence="7" id="KW-0804">Transcription</keyword>